<dbReference type="AlphaFoldDB" id="A0A7C9LD27"/>
<dbReference type="InterPro" id="IPR001279">
    <property type="entry name" value="Metallo-B-lactamas"/>
</dbReference>
<keyword evidence="2" id="KW-0378">Hydrolase</keyword>
<dbReference type="PANTHER" id="PTHR43694">
    <property type="entry name" value="RIBONUCLEASE J"/>
    <property type="match status" value="1"/>
</dbReference>
<dbReference type="SUPFAM" id="SSF56281">
    <property type="entry name" value="Metallo-hydrolase/oxidoreductase"/>
    <property type="match status" value="1"/>
</dbReference>
<protein>
    <submittedName>
        <fullName evidence="2">MBL fold metallo-hydrolase</fullName>
    </submittedName>
</protein>
<evidence type="ECO:0000259" key="1">
    <source>
        <dbReference type="SMART" id="SM00849"/>
    </source>
</evidence>
<proteinExistence type="predicted"/>
<dbReference type="InterPro" id="IPR036866">
    <property type="entry name" value="RibonucZ/Hydroxyglut_hydro"/>
</dbReference>
<dbReference type="Proteomes" id="UP000482295">
    <property type="component" value="Unassembled WGS sequence"/>
</dbReference>
<sequence length="416" mass="47959">MINITIHRGANQIGGCITEIATTKAKIIIDLGSNLPGNRVKELTVEQVTQITADADAIFYTHYHGDHIGLFHLVPNDIPQYVGKGALEVIKCKYDTLSKHIDTKEEQNTINHMRTYFANEPIQIKDIRITPYFCSHSAFDAYMFKIESEGKVILHTGDFRNHGYLGKGLDRILKYYIGQIDLLITEGTMLGRTQEKVLHEMDILSNTIKVLKRHKYVFALCSSTDLERLASFKEACKLTHRVFCCDHFLSSILDIFTKYTKSSIFNFSNKFLLNQYNEPKVREFLMKRGFLIPVRSSQIERIKKLINTYNDAPPYLIYSMWQGYHNGEKEHLNPQIIAMRELFNGRIYDGTRDGFHTSGHADLKTLRNVCIRTNPHTGIIFIHKDFSSSIEALHLPTRIHLIRANTIRDNFAIRIY</sequence>
<evidence type="ECO:0000313" key="2">
    <source>
        <dbReference type="EMBL" id="MUL27417.1"/>
    </source>
</evidence>
<feature type="domain" description="Metallo-beta-lactamase" evidence="1">
    <location>
        <begin position="14"/>
        <end position="214"/>
    </location>
</feature>
<keyword evidence="3" id="KW-1185">Reference proteome</keyword>
<reference evidence="2 3" key="1">
    <citation type="submission" date="2019-09" db="EMBL/GenBank/DDBJ databases">
        <title>Prevotella A2879 sp. nov., isolated from an abscess of a patient.</title>
        <authorList>
            <person name="Buhl M."/>
            <person name="Oberhettinger P."/>
        </authorList>
    </citation>
    <scope>NUCLEOTIDE SEQUENCE [LARGE SCALE GENOMIC DNA]</scope>
    <source>
        <strain evidence="2 3">A2879</strain>
    </source>
</reference>
<dbReference type="RefSeq" id="WP_155715417.1">
    <property type="nucleotide sequence ID" value="NZ_VVIQ01000003.1"/>
</dbReference>
<accession>A0A7C9LD27</accession>
<name>A0A7C9LD27_9BACT</name>
<dbReference type="GO" id="GO:0016787">
    <property type="term" value="F:hydrolase activity"/>
    <property type="evidence" value="ECO:0007669"/>
    <property type="project" value="UniProtKB-KW"/>
</dbReference>
<dbReference type="SMART" id="SM00849">
    <property type="entry name" value="Lactamase_B"/>
    <property type="match status" value="1"/>
</dbReference>
<dbReference type="Pfam" id="PF12706">
    <property type="entry name" value="Lactamase_B_2"/>
    <property type="match status" value="1"/>
</dbReference>
<dbReference type="PANTHER" id="PTHR43694:SF1">
    <property type="entry name" value="RIBONUCLEASE J"/>
    <property type="match status" value="1"/>
</dbReference>
<organism evidence="2 3">
    <name type="scientific">Prevotella vespertina</name>
    <dbReference type="NCBI Taxonomy" id="2608404"/>
    <lineage>
        <taxon>Bacteria</taxon>
        <taxon>Pseudomonadati</taxon>
        <taxon>Bacteroidota</taxon>
        <taxon>Bacteroidia</taxon>
        <taxon>Bacteroidales</taxon>
        <taxon>Prevotellaceae</taxon>
        <taxon>Prevotella</taxon>
    </lineage>
</organism>
<dbReference type="Gene3D" id="3.60.15.10">
    <property type="entry name" value="Ribonuclease Z/Hydroxyacylglutathione hydrolase-like"/>
    <property type="match status" value="1"/>
</dbReference>
<gene>
    <name evidence="2" type="ORF">F0475_03625</name>
</gene>
<dbReference type="EMBL" id="VVIQ01000003">
    <property type="protein sequence ID" value="MUL27417.1"/>
    <property type="molecule type" value="Genomic_DNA"/>
</dbReference>
<comment type="caution">
    <text evidence="2">The sequence shown here is derived from an EMBL/GenBank/DDBJ whole genome shotgun (WGS) entry which is preliminary data.</text>
</comment>
<evidence type="ECO:0000313" key="3">
    <source>
        <dbReference type="Proteomes" id="UP000482295"/>
    </source>
</evidence>